<evidence type="ECO:0000313" key="1">
    <source>
        <dbReference type="EMBL" id="ERK31014.1"/>
    </source>
</evidence>
<dbReference type="eggNOG" id="ENOG5032SMZ">
    <property type="taxonomic scope" value="Bacteria"/>
</dbReference>
<comment type="caution">
    <text evidence="1">The sequence shown here is derived from an EMBL/GenBank/DDBJ whole genome shotgun (WGS) entry which is preliminary data.</text>
</comment>
<gene>
    <name evidence="1" type="ORF">CINTURNW_2525</name>
</gene>
<dbReference type="STRING" id="1294142.CINTURNW_2525"/>
<dbReference type="HOGENOM" id="CLU_179285_0_0_9"/>
<dbReference type="OrthoDB" id="1930967at2"/>
<evidence type="ECO:0000313" key="2">
    <source>
        <dbReference type="Proteomes" id="UP000016721"/>
    </source>
</evidence>
<organism evidence="1 2">
    <name type="scientific">Clostridium intestinale URNW</name>
    <dbReference type="NCBI Taxonomy" id="1294142"/>
    <lineage>
        <taxon>Bacteria</taxon>
        <taxon>Bacillati</taxon>
        <taxon>Bacillota</taxon>
        <taxon>Clostridia</taxon>
        <taxon>Eubacteriales</taxon>
        <taxon>Clostridiaceae</taxon>
        <taxon>Clostridium</taxon>
    </lineage>
</organism>
<protein>
    <submittedName>
        <fullName evidence="1">Uncharacterized protein</fullName>
    </submittedName>
</protein>
<sequence>MATFNINLNIHYSAQEKVWDKLIQLYQEMPYWNRFVHGCPQWYGTDEKLIEASSEPSGLQFYAELPEQEWEGWISLFKTKATLILGYEIGELEEGYDFKNCD</sequence>
<accession>U2Q4J2</accession>
<keyword evidence="2" id="KW-1185">Reference proteome</keyword>
<dbReference type="Proteomes" id="UP000016721">
    <property type="component" value="Unassembled WGS sequence"/>
</dbReference>
<reference evidence="1 2" key="1">
    <citation type="journal article" date="2013" name="Genome Announc.">
        <title>Draft Genome Sequence of the Hydrogen- and Ethanol-Producing Bacterium Clostridium intestinale Strain URNW.</title>
        <authorList>
            <person name="Lal S."/>
            <person name="Ramachandran U."/>
            <person name="Zhang X."/>
            <person name="Sparling R."/>
            <person name="Levin D.B."/>
        </authorList>
    </citation>
    <scope>NUCLEOTIDE SEQUENCE [LARGE SCALE GENOMIC DNA]</scope>
    <source>
        <strain evidence="1 2">URNW</strain>
    </source>
</reference>
<dbReference type="PATRIC" id="fig|1294142.3.peg.2610"/>
<proteinExistence type="predicted"/>
<dbReference type="AlphaFoldDB" id="U2Q4J2"/>
<name>U2Q4J2_9CLOT</name>
<dbReference type="RefSeq" id="WP_021802513.1">
    <property type="nucleotide sequence ID" value="NZ_KI273145.1"/>
</dbReference>
<dbReference type="EMBL" id="APJA01000012">
    <property type="protein sequence ID" value="ERK31014.1"/>
    <property type="molecule type" value="Genomic_DNA"/>
</dbReference>